<evidence type="ECO:0000256" key="1">
    <source>
        <dbReference type="ARBA" id="ARBA00008683"/>
    </source>
</evidence>
<dbReference type="InterPro" id="IPR029045">
    <property type="entry name" value="ClpP/crotonase-like_dom_sf"/>
</dbReference>
<dbReference type="Gene3D" id="6.20.330.10">
    <property type="match status" value="1"/>
</dbReference>
<evidence type="ECO:0000256" key="3">
    <source>
        <dbReference type="ARBA" id="ARBA00022801"/>
    </source>
</evidence>
<evidence type="ECO:0000256" key="5">
    <source>
        <dbReference type="SAM" id="Phobius"/>
    </source>
</evidence>
<keyword evidence="5" id="KW-1133">Transmembrane helix</keyword>
<dbReference type="InterPro" id="IPR047272">
    <property type="entry name" value="S49_SppA_C"/>
</dbReference>
<evidence type="ECO:0000256" key="4">
    <source>
        <dbReference type="ARBA" id="ARBA00022825"/>
    </source>
</evidence>
<evidence type="ECO:0000256" key="2">
    <source>
        <dbReference type="ARBA" id="ARBA00022670"/>
    </source>
</evidence>
<dbReference type="GO" id="GO:0008236">
    <property type="term" value="F:serine-type peptidase activity"/>
    <property type="evidence" value="ECO:0007669"/>
    <property type="project" value="UniProtKB-KW"/>
</dbReference>
<gene>
    <name evidence="7" type="ORF">ANI02nite_05680</name>
</gene>
<organism evidence="7 8">
    <name type="scientific">Acetobacter nitrogenifigens DSM 23921 = NBRC 105050</name>
    <dbReference type="NCBI Taxonomy" id="1120919"/>
    <lineage>
        <taxon>Bacteria</taxon>
        <taxon>Pseudomonadati</taxon>
        <taxon>Pseudomonadota</taxon>
        <taxon>Alphaproteobacteria</taxon>
        <taxon>Acetobacterales</taxon>
        <taxon>Acetobacteraceae</taxon>
        <taxon>Acetobacter</taxon>
    </lineage>
</organism>
<dbReference type="AlphaFoldDB" id="A0A511X6W0"/>
<dbReference type="PANTHER" id="PTHR42987:SF7">
    <property type="entry name" value="SIGNAL PEPTIDE PEPTIDASE SPPA-RELATED"/>
    <property type="match status" value="1"/>
</dbReference>
<dbReference type="Pfam" id="PF01343">
    <property type="entry name" value="Peptidase_S49"/>
    <property type="match status" value="1"/>
</dbReference>
<feature type="transmembrane region" description="Helical" evidence="5">
    <location>
        <begin position="23"/>
        <end position="43"/>
    </location>
</feature>
<dbReference type="STRING" id="1120919.GCA_000429165_00589"/>
<comment type="similarity">
    <text evidence="1">Belongs to the peptidase S49 family.</text>
</comment>
<name>A0A511X6W0_9PROT</name>
<dbReference type="InterPro" id="IPR004635">
    <property type="entry name" value="Pept_S49_SppA"/>
</dbReference>
<feature type="domain" description="Peptidase S49" evidence="6">
    <location>
        <begin position="110"/>
        <end position="258"/>
    </location>
</feature>
<accession>A0A511X6W0</accession>
<dbReference type="Gene3D" id="3.90.226.10">
    <property type="entry name" value="2-enoyl-CoA Hydratase, Chain A, domain 1"/>
    <property type="match status" value="1"/>
</dbReference>
<dbReference type="InterPro" id="IPR002142">
    <property type="entry name" value="Peptidase_S49"/>
</dbReference>
<comment type="caution">
    <text evidence="7">The sequence shown here is derived from an EMBL/GenBank/DDBJ whole genome shotgun (WGS) entry which is preliminary data.</text>
</comment>
<dbReference type="Proteomes" id="UP000321635">
    <property type="component" value="Unassembled WGS sequence"/>
</dbReference>
<evidence type="ECO:0000313" key="7">
    <source>
        <dbReference type="EMBL" id="GEN58684.1"/>
    </source>
</evidence>
<keyword evidence="3" id="KW-0378">Hydrolase</keyword>
<keyword evidence="5" id="KW-0472">Membrane</keyword>
<dbReference type="EMBL" id="BJYF01000003">
    <property type="protein sequence ID" value="GEN58684.1"/>
    <property type="molecule type" value="Genomic_DNA"/>
</dbReference>
<evidence type="ECO:0000313" key="8">
    <source>
        <dbReference type="Proteomes" id="UP000321635"/>
    </source>
</evidence>
<keyword evidence="4" id="KW-0720">Serine protease</keyword>
<reference evidence="7 8" key="1">
    <citation type="submission" date="2019-07" db="EMBL/GenBank/DDBJ databases">
        <title>Whole genome shotgun sequence of Acetobacter nitrogenifigens NBRC 105050.</title>
        <authorList>
            <person name="Hosoyama A."/>
            <person name="Uohara A."/>
            <person name="Ohji S."/>
            <person name="Ichikawa N."/>
        </authorList>
    </citation>
    <scope>NUCLEOTIDE SEQUENCE [LARGE SCALE GENOMIC DNA]</scope>
    <source>
        <strain evidence="7 8">NBRC 105050</strain>
    </source>
</reference>
<proteinExistence type="inferred from homology"/>
<dbReference type="SUPFAM" id="SSF52096">
    <property type="entry name" value="ClpP/crotonase"/>
    <property type="match status" value="1"/>
</dbReference>
<dbReference type="CDD" id="cd07023">
    <property type="entry name" value="S49_Sppa_N_C"/>
    <property type="match status" value="1"/>
</dbReference>
<dbReference type="NCBIfam" id="TIGR00706">
    <property type="entry name" value="SppA_dom"/>
    <property type="match status" value="1"/>
</dbReference>
<keyword evidence="8" id="KW-1185">Reference proteome</keyword>
<keyword evidence="5" id="KW-0812">Transmembrane</keyword>
<dbReference type="GO" id="GO:0006508">
    <property type="term" value="P:proteolysis"/>
    <property type="evidence" value="ECO:0007669"/>
    <property type="project" value="UniProtKB-KW"/>
</dbReference>
<sequence length="318" mass="33620">MVRMTEDVDAAVVSALYRRRLRLWRGASVAAFSVALLVAGVSVHRHASPLGPHLARLKVHGTIGSDVSLMTRALKTAEKDSSIKGLLLDIDSPGGAVTGGEALHDAVERFAKMKPVVVTMGGMGASAGYMIAVPARRIFAQRSTLTGSIGVLMQSPDVSNLLDKVGVSVDELVSGPLKGQPSLVKPLSPEGRTMLQGVVNNLFEQFVTMVAAGRHMPEEKVKALADGRPYTGQQALALGLIDNLGDEDDAKASLAKLCALPTDAKIETIGEKSKQFSLRHRLLGMIGGSFATLLGFDVEELLQNEALGIDGPVAIWKP</sequence>
<dbReference type="PANTHER" id="PTHR42987">
    <property type="entry name" value="PEPTIDASE S49"/>
    <property type="match status" value="1"/>
</dbReference>
<keyword evidence="2 7" id="KW-0645">Protease</keyword>
<protein>
    <submittedName>
        <fullName evidence="7">Clp protease</fullName>
    </submittedName>
</protein>
<evidence type="ECO:0000259" key="6">
    <source>
        <dbReference type="Pfam" id="PF01343"/>
    </source>
</evidence>